<evidence type="ECO:0000313" key="3">
    <source>
        <dbReference type="Proteomes" id="UP000182771"/>
    </source>
</evidence>
<dbReference type="InterPro" id="IPR008523">
    <property type="entry name" value="DUF805"/>
</dbReference>
<accession>A0A1H2U5G0</accession>
<dbReference type="AlphaFoldDB" id="A0A1H2U5G0"/>
<dbReference type="GO" id="GO:0005886">
    <property type="term" value="C:plasma membrane"/>
    <property type="evidence" value="ECO:0007669"/>
    <property type="project" value="TreeGrafter"/>
</dbReference>
<keyword evidence="3" id="KW-1185">Reference proteome</keyword>
<evidence type="ECO:0000256" key="1">
    <source>
        <dbReference type="SAM" id="Phobius"/>
    </source>
</evidence>
<gene>
    <name evidence="2" type="ORF">SAMN05444420_102425</name>
</gene>
<dbReference type="EMBL" id="FNND01000002">
    <property type="protein sequence ID" value="SDW51416.1"/>
    <property type="molecule type" value="Genomic_DNA"/>
</dbReference>
<comment type="caution">
    <text evidence="2">The sequence shown here is derived from an EMBL/GenBank/DDBJ whole genome shotgun (WGS) entry which is preliminary data.</text>
</comment>
<keyword evidence="1" id="KW-1133">Transmembrane helix</keyword>
<protein>
    <submittedName>
        <fullName evidence="2">Uncharacterized membrane protein YhaH, DUF805 family</fullName>
    </submittedName>
</protein>
<dbReference type="Proteomes" id="UP000182771">
    <property type="component" value="Unassembled WGS sequence"/>
</dbReference>
<proteinExistence type="predicted"/>
<keyword evidence="1" id="KW-0472">Membrane</keyword>
<evidence type="ECO:0000313" key="2">
    <source>
        <dbReference type="EMBL" id="SDW51416.1"/>
    </source>
</evidence>
<organism evidence="2 3">
    <name type="scientific">Capnocytophaga granulosa</name>
    <dbReference type="NCBI Taxonomy" id="45242"/>
    <lineage>
        <taxon>Bacteria</taxon>
        <taxon>Pseudomonadati</taxon>
        <taxon>Bacteroidota</taxon>
        <taxon>Flavobacteriia</taxon>
        <taxon>Flavobacteriales</taxon>
        <taxon>Flavobacteriaceae</taxon>
        <taxon>Capnocytophaga</taxon>
    </lineage>
</organism>
<dbReference type="PANTHER" id="PTHR34980">
    <property type="entry name" value="INNER MEMBRANE PROTEIN-RELATED-RELATED"/>
    <property type="match status" value="1"/>
</dbReference>
<dbReference type="PANTHER" id="PTHR34980:SF2">
    <property type="entry name" value="INNER MEMBRANE PROTEIN YHAH-RELATED"/>
    <property type="match status" value="1"/>
</dbReference>
<reference evidence="2 3" key="1">
    <citation type="submission" date="2016-10" db="EMBL/GenBank/DDBJ databases">
        <authorList>
            <person name="Varghese N."/>
            <person name="Submissions S."/>
        </authorList>
    </citation>
    <scope>NUCLEOTIDE SEQUENCE [LARGE SCALE GENOMIC DNA]</scope>
    <source>
        <strain evidence="2 3">DSM 11449</strain>
    </source>
</reference>
<dbReference type="Pfam" id="PF05656">
    <property type="entry name" value="DUF805"/>
    <property type="match status" value="1"/>
</dbReference>
<name>A0A1H2U5G0_9FLAO</name>
<feature type="transmembrane region" description="Helical" evidence="1">
    <location>
        <begin position="65"/>
        <end position="85"/>
    </location>
</feature>
<feature type="transmembrane region" description="Helical" evidence="1">
    <location>
        <begin position="36"/>
        <end position="53"/>
    </location>
</feature>
<sequence length="119" mass="13430">MLTSNYLIMEFLNKYFVEVCLKDYATFKGRVGRKPYWLFVGVLFALLTALLLLEEFVFLSDTEVGEIFGFLVGVSAAIVLLPLIAISVRRLHDVGKSGWWLLVPVYNIILLLGKSRGEA</sequence>
<keyword evidence="1" id="KW-0812">Transmembrane</keyword>